<protein>
    <submittedName>
        <fullName evidence="5">PucR family transcriptional regulator ligand-binding domain-containing protein</fullName>
    </submittedName>
</protein>
<organism evidence="5 6">
    <name type="scientific">Nocardioides agariphilus</name>
    <dbReference type="NCBI Taxonomy" id="433664"/>
    <lineage>
        <taxon>Bacteria</taxon>
        <taxon>Bacillati</taxon>
        <taxon>Actinomycetota</taxon>
        <taxon>Actinomycetes</taxon>
        <taxon>Propionibacteriales</taxon>
        <taxon>Nocardioidaceae</taxon>
        <taxon>Nocardioides</taxon>
    </lineage>
</organism>
<feature type="domain" description="PucR C-terminal helix-turn-helix" evidence="3">
    <location>
        <begin position="445"/>
        <end position="503"/>
    </location>
</feature>
<comment type="caution">
    <text evidence="5">The sequence shown here is derived from an EMBL/GenBank/DDBJ whole genome shotgun (WGS) entry which is preliminary data.</text>
</comment>
<reference evidence="5" key="1">
    <citation type="submission" date="2020-11" db="EMBL/GenBank/DDBJ databases">
        <title>Nocardioides cynanchi sp. nov., isolated from soil of rhizosphere of Cynanchum wilfordii.</title>
        <authorList>
            <person name="Lee J.-S."/>
            <person name="Suh M.K."/>
            <person name="Kim J.-S."/>
        </authorList>
    </citation>
    <scope>NUCLEOTIDE SEQUENCE</scope>
    <source>
        <strain evidence="5">KCTC 19276</strain>
    </source>
</reference>
<evidence type="ECO:0000259" key="4">
    <source>
        <dbReference type="Pfam" id="PF17853"/>
    </source>
</evidence>
<dbReference type="Pfam" id="PF07905">
    <property type="entry name" value="PucR"/>
    <property type="match status" value="1"/>
</dbReference>
<dbReference type="Pfam" id="PF17853">
    <property type="entry name" value="GGDEF_2"/>
    <property type="match status" value="1"/>
</dbReference>
<dbReference type="AlphaFoldDB" id="A0A930VMM9"/>
<dbReference type="InterPro" id="IPR025736">
    <property type="entry name" value="PucR_C-HTH_dom"/>
</dbReference>
<dbReference type="InterPro" id="IPR042070">
    <property type="entry name" value="PucR_C-HTH_sf"/>
</dbReference>
<evidence type="ECO:0000259" key="2">
    <source>
        <dbReference type="Pfam" id="PF07905"/>
    </source>
</evidence>
<dbReference type="InterPro" id="IPR041522">
    <property type="entry name" value="CdaR_GGDEF"/>
</dbReference>
<dbReference type="InterPro" id="IPR012914">
    <property type="entry name" value="PucR_dom"/>
</dbReference>
<dbReference type="Proteomes" id="UP000660668">
    <property type="component" value="Unassembled WGS sequence"/>
</dbReference>
<accession>A0A930VMM9</accession>
<proteinExistence type="inferred from homology"/>
<name>A0A930VMM9_9ACTN</name>
<dbReference type="InterPro" id="IPR051448">
    <property type="entry name" value="CdaR-like_regulators"/>
</dbReference>
<keyword evidence="6" id="KW-1185">Reference proteome</keyword>
<sequence>MPAVRSADPLVLAGAAHLDRPVRWVHTTELADIAPLLRGGDLVLTTGIALPDHDDGLTRFALSLADSGAAGLFVELGRRWSALPASLVGQCEARGLPLVALRREVRFAAVAQAVGERLVDAQLAELRAAEGVHDTFTELSISEAGPAEILAAAQRLSGATVVLETEQHRIVDYLAGPAGQPGTPDGGTFLDDWERRSRNVRTSGRTEWDASNGWLVTRVGRPERGWGRLVIGAPHAPSPGLVAVAERAAAALAMYRLHDRSRDSQVRRVHHELLIGLMSDPANAETHRRAQIAGLPPGRQYVGVALRPQRSAVLDDLVAACLRAAEVARAPTLASVFESEVRALVALPARADAVRAVDRWADEVTARVRAVVAAGSPVDELASVDRTLLEATQVLAVLPPGQDAHGVRRLDDVHLRGLLTLLADDARVSTFADRELARLREEPELRRTLRAVVEHPASKSAAAAALNVSRPVLYDRIARIERLLGLSLDDAEVRTSLHVALLADEVRTTRA</sequence>
<dbReference type="PANTHER" id="PTHR33744:SF1">
    <property type="entry name" value="DNA-BINDING TRANSCRIPTIONAL ACTIVATOR ADER"/>
    <property type="match status" value="1"/>
</dbReference>
<dbReference type="Gene3D" id="1.10.10.2840">
    <property type="entry name" value="PucR C-terminal helix-turn-helix domain"/>
    <property type="match status" value="1"/>
</dbReference>
<evidence type="ECO:0000313" key="6">
    <source>
        <dbReference type="Proteomes" id="UP000660668"/>
    </source>
</evidence>
<dbReference type="EMBL" id="JADKPO010000027">
    <property type="protein sequence ID" value="MBF4769548.1"/>
    <property type="molecule type" value="Genomic_DNA"/>
</dbReference>
<evidence type="ECO:0000313" key="5">
    <source>
        <dbReference type="EMBL" id="MBF4769548.1"/>
    </source>
</evidence>
<evidence type="ECO:0000259" key="3">
    <source>
        <dbReference type="Pfam" id="PF13556"/>
    </source>
</evidence>
<gene>
    <name evidence="5" type="ORF">ISU10_17405</name>
</gene>
<feature type="domain" description="Purine catabolism PurC-like" evidence="2">
    <location>
        <begin position="7"/>
        <end position="117"/>
    </location>
</feature>
<comment type="similarity">
    <text evidence="1">Belongs to the CdaR family.</text>
</comment>
<dbReference type="Pfam" id="PF13556">
    <property type="entry name" value="HTH_30"/>
    <property type="match status" value="1"/>
</dbReference>
<evidence type="ECO:0000256" key="1">
    <source>
        <dbReference type="ARBA" id="ARBA00006754"/>
    </source>
</evidence>
<dbReference type="PANTHER" id="PTHR33744">
    <property type="entry name" value="CARBOHYDRATE DIACID REGULATOR"/>
    <property type="match status" value="1"/>
</dbReference>
<feature type="domain" description="CdaR GGDEF-like" evidence="4">
    <location>
        <begin position="283"/>
        <end position="397"/>
    </location>
</feature>